<dbReference type="RefSeq" id="XP_025384455.1">
    <property type="nucleotide sequence ID" value="XM_025525999.1"/>
</dbReference>
<dbReference type="VEuPathDB" id="FungiDB:BO83DRAFT_118952"/>
<accession>A0A317UZN8</accession>
<proteinExistence type="predicted"/>
<dbReference type="AlphaFoldDB" id="A0A317UZN8"/>
<gene>
    <name evidence="2" type="ORF">BO83DRAFT_118952</name>
</gene>
<protein>
    <recommendedName>
        <fullName evidence="1">Heterokaryon incompatibility domain-containing protein</fullName>
    </recommendedName>
</protein>
<reference evidence="2" key="1">
    <citation type="submission" date="2016-12" db="EMBL/GenBank/DDBJ databases">
        <title>The genomes of Aspergillus section Nigri reveals drivers in fungal speciation.</title>
        <authorList>
            <consortium name="DOE Joint Genome Institute"/>
            <person name="Vesth T.C."/>
            <person name="Nybo J."/>
            <person name="Theobald S."/>
            <person name="Brandl J."/>
            <person name="Frisvad J.C."/>
            <person name="Nielsen K.F."/>
            <person name="Lyhne E.K."/>
            <person name="Kogle M.E."/>
            <person name="Kuo A."/>
            <person name="Riley R."/>
            <person name="Clum A."/>
            <person name="Nolan M."/>
            <person name="Lipzen A."/>
            <person name="Salamov A."/>
            <person name="Henrissat B."/>
            <person name="Wiebenga A."/>
            <person name="De vries R.P."/>
            <person name="Grigoriev I.V."/>
            <person name="Mortensen U.H."/>
            <person name="Andersen M.R."/>
            <person name="Baker S.E."/>
        </authorList>
    </citation>
    <scope>NUCLEOTIDE SEQUENCE</scope>
    <source>
        <strain evidence="2">CBS 122712</strain>
    </source>
</reference>
<dbReference type="Proteomes" id="UP000246171">
    <property type="component" value="Unassembled WGS sequence"/>
</dbReference>
<evidence type="ECO:0000313" key="2">
    <source>
        <dbReference type="EMBL" id="PWY65400.1"/>
    </source>
</evidence>
<keyword evidence="3" id="KW-1185">Reference proteome</keyword>
<evidence type="ECO:0000259" key="1">
    <source>
        <dbReference type="Pfam" id="PF06985"/>
    </source>
</evidence>
<dbReference type="OrthoDB" id="2157530at2759"/>
<comment type="caution">
    <text evidence="2">The sequence shown here is derived from an EMBL/GenBank/DDBJ whole genome shotgun (WGS) entry which is preliminary data.</text>
</comment>
<evidence type="ECO:0000313" key="3">
    <source>
        <dbReference type="Proteomes" id="UP000246171"/>
    </source>
</evidence>
<organism evidence="2 3">
    <name type="scientific">Aspergillus eucalypticola (strain CBS 122712 / IBT 29274)</name>
    <dbReference type="NCBI Taxonomy" id="1448314"/>
    <lineage>
        <taxon>Eukaryota</taxon>
        <taxon>Fungi</taxon>
        <taxon>Dikarya</taxon>
        <taxon>Ascomycota</taxon>
        <taxon>Pezizomycotina</taxon>
        <taxon>Eurotiomycetes</taxon>
        <taxon>Eurotiomycetidae</taxon>
        <taxon>Eurotiales</taxon>
        <taxon>Aspergillaceae</taxon>
        <taxon>Aspergillus</taxon>
        <taxon>Aspergillus subgen. Circumdati</taxon>
    </lineage>
</organism>
<dbReference type="Pfam" id="PF06985">
    <property type="entry name" value="HET"/>
    <property type="match status" value="1"/>
</dbReference>
<dbReference type="InterPro" id="IPR010730">
    <property type="entry name" value="HET"/>
</dbReference>
<dbReference type="GeneID" id="37047961"/>
<name>A0A317UZN8_ASPEC</name>
<sequence>MNYEYDLLSFGGPCARLLVDYDGNAPSCRLGLMTARLYHMKPCLIRGVTHISNVVCINQNNTAERGHQAQMKKIYSCAERVILWFGSGTNETNIILDSLFELEKKIRQYPSSRNWKLTDQRWGDLWVSVKDARRPRYPGLVEKQKIGIKVLYDQPGFQ</sequence>
<dbReference type="EMBL" id="MSFU01000027">
    <property type="protein sequence ID" value="PWY65400.1"/>
    <property type="molecule type" value="Genomic_DNA"/>
</dbReference>
<feature type="domain" description="Heterokaryon incompatibility" evidence="1">
    <location>
        <begin position="55"/>
        <end position="116"/>
    </location>
</feature>